<dbReference type="AlphaFoldDB" id="A0A286P3X2"/>
<dbReference type="EMBL" id="AP017928">
    <property type="protein sequence ID" value="BBA32344.1"/>
    <property type="molecule type" value="Genomic_DNA"/>
</dbReference>
<sequence length="301" mass="30847">MSHLQNKLTKAVTAALAGTVLTLGAASAEAHTMYNTFTTADPSDTDGWVYGGVGNPSYPTASPGWVGTASATTQPFGYSGTAHLNWAAELHSAGSSLEVSKADALARYGVAAEIDTGAGAWQDAGVNGAGIPTANGPTGWKHQTDIGLIMAEETMWVTLNPTVVTGTGYDIQNFGITVFTGMDTNTGSYSHHGAWNCPGCTPAKPYDLDNPFGTAGLSYLTHDGTVDGVDGLTFLALAGQVYSIYLGGAGVGQWSQNVADYSLNISTAPVPIPAAVWLFGSALAGLVGLGKRRNKGNSVPV</sequence>
<evidence type="ECO:0000256" key="2">
    <source>
        <dbReference type="SAM" id="SignalP"/>
    </source>
</evidence>
<feature type="chain" id="PRO_5013239241" description="VPLPA-CTERM sorting domain-containing protein" evidence="2">
    <location>
        <begin position="31"/>
        <end position="301"/>
    </location>
</feature>
<gene>
    <name evidence="3" type="ORF">sS8_0376</name>
</gene>
<dbReference type="KEGG" id="mmai:sS8_0376"/>
<feature type="signal peptide" evidence="2">
    <location>
        <begin position="1"/>
        <end position="30"/>
    </location>
</feature>
<name>A0A286P3X2_9GAMM</name>
<keyword evidence="1" id="KW-0812">Transmembrane</keyword>
<accession>A0A286P3X2</accession>
<evidence type="ECO:0000313" key="3">
    <source>
        <dbReference type="EMBL" id="BBA32344.1"/>
    </source>
</evidence>
<evidence type="ECO:0000313" key="4">
    <source>
        <dbReference type="Proteomes" id="UP000266313"/>
    </source>
</evidence>
<reference evidence="3 4" key="1">
    <citation type="submission" date="2016-12" db="EMBL/GenBank/DDBJ databases">
        <title>Genome sequencing of Methylocaldum marinum.</title>
        <authorList>
            <person name="Takeuchi M."/>
            <person name="Kamagata Y."/>
            <person name="Hiraoka S."/>
            <person name="Oshima K."/>
            <person name="Hattori M."/>
            <person name="Iwasaki W."/>
        </authorList>
    </citation>
    <scope>NUCLEOTIDE SEQUENCE [LARGE SCALE GENOMIC DNA]</scope>
    <source>
        <strain evidence="3 4">S8</strain>
    </source>
</reference>
<protein>
    <recommendedName>
        <fullName evidence="5">VPLPA-CTERM sorting domain-containing protein</fullName>
    </recommendedName>
</protein>
<feature type="transmembrane region" description="Helical" evidence="1">
    <location>
        <begin position="270"/>
        <end position="289"/>
    </location>
</feature>
<dbReference type="Proteomes" id="UP000266313">
    <property type="component" value="Chromosome"/>
</dbReference>
<evidence type="ECO:0008006" key="5">
    <source>
        <dbReference type="Google" id="ProtNLM"/>
    </source>
</evidence>
<evidence type="ECO:0000256" key="1">
    <source>
        <dbReference type="SAM" id="Phobius"/>
    </source>
</evidence>
<dbReference type="OrthoDB" id="5567186at2"/>
<proteinExistence type="predicted"/>
<keyword evidence="4" id="KW-1185">Reference proteome</keyword>
<keyword evidence="2" id="KW-0732">Signal</keyword>
<keyword evidence="1" id="KW-0472">Membrane</keyword>
<keyword evidence="1" id="KW-1133">Transmembrane helix</keyword>
<dbReference type="RefSeq" id="WP_119628155.1">
    <property type="nucleotide sequence ID" value="NZ_AP017928.1"/>
</dbReference>
<organism evidence="3 4">
    <name type="scientific">Methylocaldum marinum</name>
    <dbReference type="NCBI Taxonomy" id="1432792"/>
    <lineage>
        <taxon>Bacteria</taxon>
        <taxon>Pseudomonadati</taxon>
        <taxon>Pseudomonadota</taxon>
        <taxon>Gammaproteobacteria</taxon>
        <taxon>Methylococcales</taxon>
        <taxon>Methylococcaceae</taxon>
        <taxon>Methylocaldum</taxon>
    </lineage>
</organism>